<gene>
    <name evidence="1" type="ORF">HYALB_00001498</name>
</gene>
<dbReference type="AlphaFoldDB" id="A0A9N9LDM8"/>
<dbReference type="Proteomes" id="UP000701801">
    <property type="component" value="Unassembled WGS sequence"/>
</dbReference>
<dbReference type="EMBL" id="CAJVRM010000002">
    <property type="protein sequence ID" value="CAG8970717.1"/>
    <property type="molecule type" value="Genomic_DNA"/>
</dbReference>
<reference evidence="1" key="1">
    <citation type="submission" date="2021-07" db="EMBL/GenBank/DDBJ databases">
        <authorList>
            <person name="Durling M."/>
        </authorList>
    </citation>
    <scope>NUCLEOTIDE SEQUENCE</scope>
</reference>
<name>A0A9N9LDM8_9HELO</name>
<keyword evidence="2" id="KW-1185">Reference proteome</keyword>
<accession>A0A9N9LDM8</accession>
<sequence>MTGPQIEAMVYETPTNVISNGRFSGSVEKASTIVPPVETPAPPTPASARPTMSTMEFGAIPQIKLPISKSRMDVMKVDFKRKYLKAFPQED</sequence>
<evidence type="ECO:0000313" key="2">
    <source>
        <dbReference type="Proteomes" id="UP000701801"/>
    </source>
</evidence>
<protein>
    <submittedName>
        <fullName evidence="1">Uncharacterized protein</fullName>
    </submittedName>
</protein>
<evidence type="ECO:0000313" key="1">
    <source>
        <dbReference type="EMBL" id="CAG8970717.1"/>
    </source>
</evidence>
<comment type="caution">
    <text evidence="1">The sequence shown here is derived from an EMBL/GenBank/DDBJ whole genome shotgun (WGS) entry which is preliminary data.</text>
</comment>
<organism evidence="1 2">
    <name type="scientific">Hymenoscyphus albidus</name>
    <dbReference type="NCBI Taxonomy" id="595503"/>
    <lineage>
        <taxon>Eukaryota</taxon>
        <taxon>Fungi</taxon>
        <taxon>Dikarya</taxon>
        <taxon>Ascomycota</taxon>
        <taxon>Pezizomycotina</taxon>
        <taxon>Leotiomycetes</taxon>
        <taxon>Helotiales</taxon>
        <taxon>Helotiaceae</taxon>
        <taxon>Hymenoscyphus</taxon>
    </lineage>
</organism>
<proteinExistence type="predicted"/>